<keyword evidence="11" id="KW-1185">Reference proteome</keyword>
<dbReference type="InterPro" id="IPR039421">
    <property type="entry name" value="Type_1_exporter"/>
</dbReference>
<gene>
    <name evidence="10" type="ORF">OE749_13390</name>
</gene>
<feature type="transmembrane region" description="Helical" evidence="7">
    <location>
        <begin position="56"/>
        <end position="78"/>
    </location>
</feature>
<dbReference type="PROSITE" id="PS50893">
    <property type="entry name" value="ABC_TRANSPORTER_2"/>
    <property type="match status" value="1"/>
</dbReference>
<feature type="transmembrane region" description="Helical" evidence="7">
    <location>
        <begin position="12"/>
        <end position="36"/>
    </location>
</feature>
<comment type="caution">
    <text evidence="10">The sequence shown here is derived from an EMBL/GenBank/DDBJ whole genome shotgun (WGS) entry which is preliminary data.</text>
</comment>
<evidence type="ECO:0000313" key="10">
    <source>
        <dbReference type="EMBL" id="MCV2885686.1"/>
    </source>
</evidence>
<dbReference type="PANTHER" id="PTHR43394">
    <property type="entry name" value="ATP-DEPENDENT PERMEASE MDL1, MITOCHONDRIAL"/>
    <property type="match status" value="1"/>
</dbReference>
<name>A0ABT3AAI7_9ALTE</name>
<dbReference type="RefSeq" id="WP_263712974.1">
    <property type="nucleotide sequence ID" value="NZ_JAOWKX010000007.1"/>
</dbReference>
<evidence type="ECO:0000256" key="5">
    <source>
        <dbReference type="ARBA" id="ARBA00022989"/>
    </source>
</evidence>
<dbReference type="InterPro" id="IPR003593">
    <property type="entry name" value="AAA+_ATPase"/>
</dbReference>
<dbReference type="EMBL" id="JAOWKX010000007">
    <property type="protein sequence ID" value="MCV2885686.1"/>
    <property type="molecule type" value="Genomic_DNA"/>
</dbReference>
<evidence type="ECO:0000256" key="7">
    <source>
        <dbReference type="SAM" id="Phobius"/>
    </source>
</evidence>
<evidence type="ECO:0000256" key="3">
    <source>
        <dbReference type="ARBA" id="ARBA00022741"/>
    </source>
</evidence>
<protein>
    <submittedName>
        <fullName evidence="10">ABC transporter ATP-binding protein/permease</fullName>
    </submittedName>
</protein>
<dbReference type="InterPro" id="IPR017871">
    <property type="entry name" value="ABC_transporter-like_CS"/>
</dbReference>
<dbReference type="InterPro" id="IPR003439">
    <property type="entry name" value="ABC_transporter-like_ATP-bd"/>
</dbReference>
<evidence type="ECO:0000256" key="4">
    <source>
        <dbReference type="ARBA" id="ARBA00022840"/>
    </source>
</evidence>
<dbReference type="PROSITE" id="PS50929">
    <property type="entry name" value="ABC_TM1F"/>
    <property type="match status" value="1"/>
</dbReference>
<keyword evidence="5 7" id="KW-1133">Transmembrane helix</keyword>
<proteinExistence type="predicted"/>
<feature type="domain" description="ABC transporter" evidence="8">
    <location>
        <begin position="331"/>
        <end position="547"/>
    </location>
</feature>
<feature type="transmembrane region" description="Helical" evidence="7">
    <location>
        <begin position="276"/>
        <end position="295"/>
    </location>
</feature>
<reference evidence="10 11" key="1">
    <citation type="submission" date="2022-10" db="EMBL/GenBank/DDBJ databases">
        <title>Aestuariibacter sp. AA17 isolated from Montipora capitata coral fragment.</title>
        <authorList>
            <person name="Emsley S.A."/>
            <person name="Pfannmuller K.M."/>
            <person name="Loughran R.M."/>
            <person name="Shlafstein M."/>
            <person name="Papke E."/>
            <person name="Saw J.H."/>
            <person name="Ushijima B."/>
            <person name="Videau P."/>
        </authorList>
    </citation>
    <scope>NUCLEOTIDE SEQUENCE [LARGE SCALE GENOMIC DNA]</scope>
    <source>
        <strain evidence="10 11">AA17</strain>
    </source>
</reference>
<dbReference type="SUPFAM" id="SSF52540">
    <property type="entry name" value="P-loop containing nucleoside triphosphate hydrolases"/>
    <property type="match status" value="1"/>
</dbReference>
<dbReference type="SUPFAM" id="SSF90123">
    <property type="entry name" value="ABC transporter transmembrane region"/>
    <property type="match status" value="1"/>
</dbReference>
<feature type="domain" description="ABC transmembrane type-1" evidence="9">
    <location>
        <begin position="20"/>
        <end position="299"/>
    </location>
</feature>
<feature type="transmembrane region" description="Helical" evidence="7">
    <location>
        <begin position="134"/>
        <end position="151"/>
    </location>
</feature>
<accession>A0ABT3AAI7</accession>
<dbReference type="PANTHER" id="PTHR43394:SF1">
    <property type="entry name" value="ATP-BINDING CASSETTE SUB-FAMILY B MEMBER 10, MITOCHONDRIAL"/>
    <property type="match status" value="1"/>
</dbReference>
<evidence type="ECO:0000259" key="8">
    <source>
        <dbReference type="PROSITE" id="PS50893"/>
    </source>
</evidence>
<feature type="transmembrane region" description="Helical" evidence="7">
    <location>
        <begin position="157"/>
        <end position="175"/>
    </location>
</feature>
<keyword evidence="2 7" id="KW-0812">Transmembrane</keyword>
<keyword evidence="3" id="KW-0547">Nucleotide-binding</keyword>
<dbReference type="PROSITE" id="PS00211">
    <property type="entry name" value="ABC_TRANSPORTER_1"/>
    <property type="match status" value="1"/>
</dbReference>
<organism evidence="10 11">
    <name type="scientific">Fluctibacter corallii</name>
    <dbReference type="NCBI Taxonomy" id="2984329"/>
    <lineage>
        <taxon>Bacteria</taxon>
        <taxon>Pseudomonadati</taxon>
        <taxon>Pseudomonadota</taxon>
        <taxon>Gammaproteobacteria</taxon>
        <taxon>Alteromonadales</taxon>
        <taxon>Alteromonadaceae</taxon>
        <taxon>Fluctibacter</taxon>
    </lineage>
</organism>
<dbReference type="InterPro" id="IPR036640">
    <property type="entry name" value="ABC1_TM_sf"/>
</dbReference>
<dbReference type="GO" id="GO:0005524">
    <property type="term" value="F:ATP binding"/>
    <property type="evidence" value="ECO:0007669"/>
    <property type="project" value="UniProtKB-KW"/>
</dbReference>
<dbReference type="Proteomes" id="UP001652504">
    <property type="component" value="Unassembled WGS sequence"/>
</dbReference>
<keyword evidence="6 7" id="KW-0472">Membrane</keyword>
<evidence type="ECO:0000256" key="1">
    <source>
        <dbReference type="ARBA" id="ARBA00004651"/>
    </source>
</evidence>
<dbReference type="Gene3D" id="1.20.1560.10">
    <property type="entry name" value="ABC transporter type 1, transmembrane domain"/>
    <property type="match status" value="1"/>
</dbReference>
<evidence type="ECO:0000256" key="2">
    <source>
        <dbReference type="ARBA" id="ARBA00022692"/>
    </source>
</evidence>
<evidence type="ECO:0000259" key="9">
    <source>
        <dbReference type="PROSITE" id="PS50929"/>
    </source>
</evidence>
<evidence type="ECO:0000313" key="11">
    <source>
        <dbReference type="Proteomes" id="UP001652504"/>
    </source>
</evidence>
<sequence length="548" mass="61013">MKNRHMQRIAILAPFTGLAIWALTLMVLTALIQLLFPQIVNYYVEGNQPDTLLSPLNIGLFFGAITFAILSALRFYLFEQLGIKAITRFRQQIHNRILDKNTHFFEQANISEMSSRLTVDTQELRQTITISASLFLRATLITVGSAVMMFMTSPLLSSILLVLVPAFFFATRWLGSKLDTYSQRVQNNLAKTSQVAFDNFNCHILTKIYNFKAQANHRYEDAQQKYYTSATDENRLFAGFQATFTGLVYASMITMLIVGSFLVSKNTLTVGELTAFVLYLGMAYTSLNGMSGFWAEWMQSVGATQYLFDILNEDSNNDVISSKEAIVAGDIQLSSLSFTYPQQASKPVIKELNARFEYGKCTALVGPSGAGKSTLIKLLMGLYEPTNGHICIGEQRIERKHIPALRGAIAYVEQDPVLFNASILENLQFAAGSTPPPPLEEVIDACKRANAHDFISKLPNGYHTLIGDRGGQLSGGQKQRIAIARAFLKKANIVILDEFTSALDEENQTLLNDAIAALKKDKMVIYITHKPTQIELADNIVYVEPQPC</sequence>
<dbReference type="Gene3D" id="3.40.50.300">
    <property type="entry name" value="P-loop containing nucleotide triphosphate hydrolases"/>
    <property type="match status" value="1"/>
</dbReference>
<feature type="transmembrane region" description="Helical" evidence="7">
    <location>
        <begin position="244"/>
        <end position="264"/>
    </location>
</feature>
<dbReference type="Pfam" id="PF00664">
    <property type="entry name" value="ABC_membrane"/>
    <property type="match status" value="1"/>
</dbReference>
<comment type="subcellular location">
    <subcellularLocation>
        <location evidence="1">Cell membrane</location>
        <topology evidence="1">Multi-pass membrane protein</topology>
    </subcellularLocation>
</comment>
<keyword evidence="4 10" id="KW-0067">ATP-binding</keyword>
<dbReference type="Pfam" id="PF00005">
    <property type="entry name" value="ABC_tran"/>
    <property type="match status" value="1"/>
</dbReference>
<dbReference type="InterPro" id="IPR027417">
    <property type="entry name" value="P-loop_NTPase"/>
</dbReference>
<dbReference type="InterPro" id="IPR011527">
    <property type="entry name" value="ABC1_TM_dom"/>
</dbReference>
<dbReference type="SMART" id="SM00382">
    <property type="entry name" value="AAA"/>
    <property type="match status" value="1"/>
</dbReference>
<evidence type="ECO:0000256" key="6">
    <source>
        <dbReference type="ARBA" id="ARBA00023136"/>
    </source>
</evidence>